<dbReference type="GeneID" id="106474603"/>
<proteinExistence type="predicted"/>
<evidence type="ECO:0000313" key="3">
    <source>
        <dbReference type="RefSeq" id="XP_013790747.1"/>
    </source>
</evidence>
<reference evidence="3" key="1">
    <citation type="submission" date="2025-08" db="UniProtKB">
        <authorList>
            <consortium name="RefSeq"/>
        </authorList>
    </citation>
    <scope>IDENTIFICATION</scope>
    <source>
        <tissue evidence="3">Muscle</tissue>
    </source>
</reference>
<keyword evidence="2" id="KW-1185">Reference proteome</keyword>
<dbReference type="PANTHER" id="PTHR47708">
    <property type="match status" value="1"/>
</dbReference>
<dbReference type="Pfam" id="PF07287">
    <property type="entry name" value="AtuA"/>
    <property type="match status" value="1"/>
</dbReference>
<organism evidence="2 3">
    <name type="scientific">Limulus polyphemus</name>
    <name type="common">Atlantic horseshoe crab</name>
    <dbReference type="NCBI Taxonomy" id="6850"/>
    <lineage>
        <taxon>Eukaryota</taxon>
        <taxon>Metazoa</taxon>
        <taxon>Ecdysozoa</taxon>
        <taxon>Arthropoda</taxon>
        <taxon>Chelicerata</taxon>
        <taxon>Merostomata</taxon>
        <taxon>Xiphosura</taxon>
        <taxon>Limulidae</taxon>
        <taxon>Limulus</taxon>
    </lineage>
</organism>
<gene>
    <name evidence="3" type="primary">LOC106474603</name>
</gene>
<feature type="non-terminal residue" evidence="3">
    <location>
        <position position="171"/>
    </location>
</feature>
<accession>A0ABM1BXV2</accession>
<dbReference type="InterPro" id="IPR010839">
    <property type="entry name" value="AtuA_N"/>
</dbReference>
<protein>
    <submittedName>
        <fullName evidence="3">Uncharacterized protein LOC106474603</fullName>
    </submittedName>
</protein>
<name>A0ABM1BXV2_LIMPO</name>
<feature type="domain" description="Acyclic terpene utilisation N-terminal" evidence="1">
    <location>
        <begin position="13"/>
        <end position="171"/>
    </location>
</feature>
<dbReference type="PANTHER" id="PTHR47708:SF2">
    <property type="entry name" value="SI:CH73-132F6.5"/>
    <property type="match status" value="1"/>
</dbReference>
<dbReference type="RefSeq" id="XP_013790747.1">
    <property type="nucleotide sequence ID" value="XM_013935293.1"/>
</dbReference>
<evidence type="ECO:0000259" key="1">
    <source>
        <dbReference type="Pfam" id="PF07287"/>
    </source>
</evidence>
<evidence type="ECO:0000313" key="2">
    <source>
        <dbReference type="Proteomes" id="UP000694941"/>
    </source>
</evidence>
<dbReference type="Proteomes" id="UP000694941">
    <property type="component" value="Unplaced"/>
</dbReference>
<sequence>MQKEELVREGITEMSEGTPLPSNLHSMNAYLGAGPIARALERGADIVVTGRCVDSALALGPLMHSFKWNSNDLNLLASGSLAGHLIECGAQVTGGIFTDWQEVPGWENMGFPIVDCREDGRFIVTKPPGTGGLVTTATVAEQLVYEIGDAKRYQLPDVVCDFSNVRLKQVG</sequence>